<sequence>MIWITGAVLASVAVVAWLDRRQRRRDAEDRARPGVPVRRGQPRRGVGGLGEAPATVHHRLGGSRSDD</sequence>
<evidence type="ECO:0000256" key="1">
    <source>
        <dbReference type="SAM" id="MobiDB-lite"/>
    </source>
</evidence>
<dbReference type="EMBL" id="JBHLXH010000001">
    <property type="protein sequence ID" value="MFC0221828.1"/>
    <property type="molecule type" value="Genomic_DNA"/>
</dbReference>
<reference evidence="2 3" key="1">
    <citation type="submission" date="2024-09" db="EMBL/GenBank/DDBJ databases">
        <authorList>
            <person name="Sun Q."/>
            <person name="Mori K."/>
        </authorList>
    </citation>
    <scope>NUCLEOTIDE SEQUENCE [LARGE SCALE GENOMIC DNA]</scope>
    <source>
        <strain evidence="2 3">CCM 8654</strain>
    </source>
</reference>
<protein>
    <submittedName>
        <fullName evidence="2">Uncharacterized protein</fullName>
    </submittedName>
</protein>
<organism evidence="2 3">
    <name type="scientific">Nocardioides zeicaulis</name>
    <dbReference type="NCBI Taxonomy" id="1776857"/>
    <lineage>
        <taxon>Bacteria</taxon>
        <taxon>Bacillati</taxon>
        <taxon>Actinomycetota</taxon>
        <taxon>Actinomycetes</taxon>
        <taxon>Propionibacteriales</taxon>
        <taxon>Nocardioidaceae</taxon>
        <taxon>Nocardioides</taxon>
    </lineage>
</organism>
<name>A0ABV6DYT3_9ACTN</name>
<keyword evidence="3" id="KW-1185">Reference proteome</keyword>
<evidence type="ECO:0000313" key="2">
    <source>
        <dbReference type="EMBL" id="MFC0221828.1"/>
    </source>
</evidence>
<feature type="region of interest" description="Disordered" evidence="1">
    <location>
        <begin position="23"/>
        <end position="67"/>
    </location>
</feature>
<accession>A0ABV6DYT3</accession>
<dbReference type="RefSeq" id="WP_378517496.1">
    <property type="nucleotide sequence ID" value="NZ_CBCSDI010000007.1"/>
</dbReference>
<gene>
    <name evidence="2" type="ORF">ACFFJG_04995</name>
</gene>
<comment type="caution">
    <text evidence="2">The sequence shown here is derived from an EMBL/GenBank/DDBJ whole genome shotgun (WGS) entry which is preliminary data.</text>
</comment>
<dbReference type="Proteomes" id="UP001589698">
    <property type="component" value="Unassembled WGS sequence"/>
</dbReference>
<proteinExistence type="predicted"/>
<evidence type="ECO:0000313" key="3">
    <source>
        <dbReference type="Proteomes" id="UP001589698"/>
    </source>
</evidence>